<dbReference type="PROSITE" id="PS00298">
    <property type="entry name" value="HSP90"/>
    <property type="match status" value="1"/>
</dbReference>
<dbReference type="Gene3D" id="3.30.565.10">
    <property type="entry name" value="Histidine kinase-like ATPase, C-terminal domain"/>
    <property type="match status" value="1"/>
</dbReference>
<dbReference type="GeneID" id="91098684"/>
<proteinExistence type="inferred from homology"/>
<feature type="chain" id="PRO_5043702303" description="Cation-transporting ATPase" evidence="7">
    <location>
        <begin position="21"/>
        <end position="800"/>
    </location>
</feature>
<keyword evidence="4" id="KW-0143">Chaperone</keyword>
<dbReference type="GO" id="GO:0016887">
    <property type="term" value="F:ATP hydrolysis activity"/>
    <property type="evidence" value="ECO:0007669"/>
    <property type="project" value="InterPro"/>
</dbReference>
<keyword evidence="2 5" id="KW-0547">Nucleotide-binding</keyword>
<dbReference type="FunFam" id="1.20.120.790:FF:000012">
    <property type="entry name" value="Cation-transporting ATPase, putative"/>
    <property type="match status" value="1"/>
</dbReference>
<dbReference type="RefSeq" id="XP_066079814.1">
    <property type="nucleotide sequence ID" value="XM_066223717.1"/>
</dbReference>
<dbReference type="GO" id="GO:0051082">
    <property type="term" value="F:unfolded protein binding"/>
    <property type="evidence" value="ECO:0007669"/>
    <property type="project" value="InterPro"/>
</dbReference>
<feature type="compositionally biased region" description="Acidic residues" evidence="6">
    <location>
        <begin position="263"/>
        <end position="278"/>
    </location>
</feature>
<dbReference type="Pfam" id="PF00183">
    <property type="entry name" value="HSP90"/>
    <property type="match status" value="1"/>
</dbReference>
<dbReference type="SUPFAM" id="SSF54211">
    <property type="entry name" value="Ribosomal protein S5 domain 2-like"/>
    <property type="match status" value="1"/>
</dbReference>
<dbReference type="GO" id="GO:0140662">
    <property type="term" value="F:ATP-dependent protein folding chaperone"/>
    <property type="evidence" value="ECO:0007669"/>
    <property type="project" value="InterPro"/>
</dbReference>
<dbReference type="PANTHER" id="PTHR11528">
    <property type="entry name" value="HEAT SHOCK PROTEIN 90 FAMILY MEMBER"/>
    <property type="match status" value="1"/>
</dbReference>
<dbReference type="InterPro" id="IPR020575">
    <property type="entry name" value="Hsp90_N"/>
</dbReference>
<dbReference type="Gene3D" id="3.30.230.80">
    <property type="match status" value="1"/>
</dbReference>
<organism evidence="8 9">
    <name type="scientific">Kwoniella dendrophila CBS 6074</name>
    <dbReference type="NCBI Taxonomy" id="1295534"/>
    <lineage>
        <taxon>Eukaryota</taxon>
        <taxon>Fungi</taxon>
        <taxon>Dikarya</taxon>
        <taxon>Basidiomycota</taxon>
        <taxon>Agaricomycotina</taxon>
        <taxon>Tremellomycetes</taxon>
        <taxon>Tremellales</taxon>
        <taxon>Cryptococcaceae</taxon>
        <taxon>Kwoniella</taxon>
    </lineage>
</organism>
<feature type="binding site" evidence="5">
    <location>
        <begin position="149"/>
        <end position="154"/>
    </location>
    <ligand>
        <name>ATP</name>
        <dbReference type="ChEBI" id="CHEBI:30616"/>
    </ligand>
</feature>
<dbReference type="InterPro" id="IPR036890">
    <property type="entry name" value="HATPase_C_sf"/>
</dbReference>
<evidence type="ECO:0000313" key="9">
    <source>
        <dbReference type="Proteomes" id="UP001355207"/>
    </source>
</evidence>
<dbReference type="NCBIfam" id="NF003555">
    <property type="entry name" value="PRK05218.1"/>
    <property type="match status" value="1"/>
</dbReference>
<dbReference type="GO" id="GO:0005524">
    <property type="term" value="F:ATP binding"/>
    <property type="evidence" value="ECO:0007669"/>
    <property type="project" value="UniProtKB-KW"/>
</dbReference>
<feature type="region of interest" description="Disordered" evidence="6">
    <location>
        <begin position="672"/>
        <end position="693"/>
    </location>
</feature>
<protein>
    <recommendedName>
        <fullName evidence="10">Cation-transporting ATPase</fullName>
    </recommendedName>
</protein>
<feature type="binding site" evidence="5">
    <location>
        <position position="208"/>
    </location>
    <ligand>
        <name>ATP</name>
        <dbReference type="ChEBI" id="CHEBI:30616"/>
    </ligand>
</feature>
<evidence type="ECO:0000256" key="7">
    <source>
        <dbReference type="SAM" id="SignalP"/>
    </source>
</evidence>
<dbReference type="InterPro" id="IPR001404">
    <property type="entry name" value="Hsp90_fam"/>
</dbReference>
<dbReference type="Gene3D" id="3.40.50.11260">
    <property type="match status" value="1"/>
</dbReference>
<evidence type="ECO:0008006" key="10">
    <source>
        <dbReference type="Google" id="ProtNLM"/>
    </source>
</evidence>
<evidence type="ECO:0000256" key="4">
    <source>
        <dbReference type="ARBA" id="ARBA00023186"/>
    </source>
</evidence>
<feature type="signal peptide" evidence="7">
    <location>
        <begin position="1"/>
        <end position="20"/>
    </location>
</feature>
<dbReference type="Pfam" id="PF13589">
    <property type="entry name" value="HATPase_c_3"/>
    <property type="match status" value="1"/>
</dbReference>
<feature type="binding site" evidence="5">
    <location>
        <position position="120"/>
    </location>
    <ligand>
        <name>ATP</name>
        <dbReference type="ChEBI" id="CHEBI:30616"/>
    </ligand>
</feature>
<feature type="binding site" evidence="5">
    <location>
        <begin position="127"/>
        <end position="128"/>
    </location>
    <ligand>
        <name>ATP</name>
        <dbReference type="ChEBI" id="CHEBI:30616"/>
    </ligand>
</feature>
<dbReference type="InterPro" id="IPR020568">
    <property type="entry name" value="Ribosomal_Su5_D2-typ_SF"/>
</dbReference>
<evidence type="ECO:0000256" key="2">
    <source>
        <dbReference type="ARBA" id="ARBA00022741"/>
    </source>
</evidence>
<reference evidence="8 9" key="1">
    <citation type="submission" date="2024-01" db="EMBL/GenBank/DDBJ databases">
        <title>Comparative genomics of Cryptococcus and Kwoniella reveals pathogenesis evolution and contrasting modes of karyotype evolution via chromosome fusion or intercentromeric recombination.</title>
        <authorList>
            <person name="Coelho M.A."/>
            <person name="David-Palma M."/>
            <person name="Shea T."/>
            <person name="Bowers K."/>
            <person name="McGinley-Smith S."/>
            <person name="Mohammad A.W."/>
            <person name="Gnirke A."/>
            <person name="Yurkov A.M."/>
            <person name="Nowrousian M."/>
            <person name="Sun S."/>
            <person name="Cuomo C.A."/>
            <person name="Heitman J."/>
        </authorList>
    </citation>
    <scope>NUCLEOTIDE SEQUENCE [LARGE SCALE GENOMIC DNA]</scope>
    <source>
        <strain evidence="8 9">CBS 6074</strain>
    </source>
</reference>
<sequence length="800" mass="90116">MRLTKFLIGATAILGSFVAAQSNEGSETFRYESDITRLRSLVIHSLYSHKDVFLRELLSNANDALEKLRLVSLTDRSVLSAGEGNVTIEINLNEENNGKTGQIIIRDTGIGMTKDELTKNLGTIARSGTNEFLKKAEEGQGVDGNLIGQFGLGFYSCFLVSPTVRVSSLPPATKENSDPIQHTFISSATGDTFDVFPDPRGNTLGRGTEIVLSIGEEESEFLSADKLKALIEKHSTFSTTFPIYIKERKVTKIPIPAPQSPVEDGDPDEFADDLETDETTPKEESFEEITEENWIRVNDKAPIWMRDSKSVTDEEYKQFYKAVAKDDEKGEPLGWSHFKGDTGSGVGFKGIMYIPSTLPKDFWSKLTSGINNVRLMVKRVFITDDLGEDFMPRWLSFLKVTVDADDLPLNVSRETLQNNRFLSQLQRILVRKALDLFSKLSNEQPENYKEISKLYGNALRIGLLESPKDKLKIAKLLRFASTSSEYTSLEEYVENRKEGQTQIFYLAGVGEKTEDLARSPFVEKLYARGYEVFLLNLPSDEPMMAALDQFMGMTTQDVSKKGLKFGDEEEHEADKKELEAQKVAFKPLLDWLKKDLKDQVSDVTVTNRLVTSPCTIIVDSYGWSANMQRIMAAQTDSQDDPMFNMMKNLPKVLEINPKSPLVEGLLERVLDLPQIDEEEDDDTDNKRTSEEEEELRELVRILFDTTLVRSGFAVADPTNYFERVEALLRRSLGVSLSAKPKIHIRPAPPTAKGPIPEDEEQKIEFDPANMEEMFGGGGDPSQWMDWKDMKQQLAVEHDEL</sequence>
<dbReference type="InterPro" id="IPR019805">
    <property type="entry name" value="Heat_shock_protein_90_CS"/>
</dbReference>
<dbReference type="SUPFAM" id="SSF55874">
    <property type="entry name" value="ATPase domain of HSP90 chaperone/DNA topoisomerase II/histidine kinase"/>
    <property type="match status" value="1"/>
</dbReference>
<evidence type="ECO:0000256" key="5">
    <source>
        <dbReference type="PIRSR" id="PIRSR002583-1"/>
    </source>
</evidence>
<feature type="binding site" evidence="5">
    <location>
        <position position="107"/>
    </location>
    <ligand>
        <name>ATP</name>
        <dbReference type="ChEBI" id="CHEBI:30616"/>
    </ligand>
</feature>
<evidence type="ECO:0000256" key="6">
    <source>
        <dbReference type="SAM" id="MobiDB-lite"/>
    </source>
</evidence>
<dbReference type="InterPro" id="IPR037196">
    <property type="entry name" value="HSP90_C"/>
</dbReference>
<dbReference type="HAMAP" id="MF_00505">
    <property type="entry name" value="HSP90"/>
    <property type="match status" value="1"/>
</dbReference>
<feature type="binding site" evidence="5">
    <location>
        <position position="60"/>
    </location>
    <ligand>
        <name>ATP</name>
        <dbReference type="ChEBI" id="CHEBI:30616"/>
    </ligand>
</feature>
<feature type="region of interest" description="Disordered" evidence="6">
    <location>
        <begin position="255"/>
        <end position="286"/>
    </location>
</feature>
<dbReference type="PRINTS" id="PR00775">
    <property type="entry name" value="HEATSHOCK90"/>
</dbReference>
<dbReference type="EMBL" id="CP144108">
    <property type="protein sequence ID" value="WWC93052.1"/>
    <property type="molecule type" value="Genomic_DNA"/>
</dbReference>
<feature type="binding site" evidence="5">
    <location>
        <position position="56"/>
    </location>
    <ligand>
        <name>ATP</name>
        <dbReference type="ChEBI" id="CHEBI:30616"/>
    </ligand>
</feature>
<keyword evidence="7" id="KW-0732">Signal</keyword>
<keyword evidence="3 5" id="KW-0067">ATP-binding</keyword>
<comment type="similarity">
    <text evidence="1">Belongs to the heat shock protein 90 family.</text>
</comment>
<evidence type="ECO:0000256" key="1">
    <source>
        <dbReference type="ARBA" id="ARBA00008239"/>
    </source>
</evidence>
<keyword evidence="9" id="KW-1185">Reference proteome</keyword>
<dbReference type="SUPFAM" id="SSF110942">
    <property type="entry name" value="HSP90 C-terminal domain"/>
    <property type="match status" value="1"/>
</dbReference>
<dbReference type="CDD" id="cd16927">
    <property type="entry name" value="HATPase_Hsp90-like"/>
    <property type="match status" value="1"/>
</dbReference>
<dbReference type="AlphaFoldDB" id="A0AAX4K654"/>
<name>A0AAX4K654_9TREE</name>
<dbReference type="PIRSF" id="PIRSF002583">
    <property type="entry name" value="Hsp90"/>
    <property type="match status" value="1"/>
</dbReference>
<feature type="binding site" evidence="5">
    <location>
        <position position="112"/>
    </location>
    <ligand>
        <name>ATP</name>
        <dbReference type="ChEBI" id="CHEBI:30616"/>
    </ligand>
</feature>
<feature type="binding site" evidence="5">
    <location>
        <position position="413"/>
    </location>
    <ligand>
        <name>ATP</name>
        <dbReference type="ChEBI" id="CHEBI:30616"/>
    </ligand>
</feature>
<dbReference type="Proteomes" id="UP001355207">
    <property type="component" value="Chromosome 11"/>
</dbReference>
<gene>
    <name evidence="8" type="ORF">L201_008016</name>
</gene>
<evidence type="ECO:0000313" key="8">
    <source>
        <dbReference type="EMBL" id="WWC93052.1"/>
    </source>
</evidence>
<dbReference type="Gene3D" id="1.20.120.790">
    <property type="entry name" value="Heat shock protein 90, C-terminal domain"/>
    <property type="match status" value="1"/>
</dbReference>
<evidence type="ECO:0000256" key="3">
    <source>
        <dbReference type="ARBA" id="ARBA00022840"/>
    </source>
</evidence>
<feature type="compositionally biased region" description="Acidic residues" evidence="6">
    <location>
        <begin position="674"/>
        <end position="683"/>
    </location>
</feature>
<accession>A0AAX4K654</accession>